<accession>A0AAP0LK59</accession>
<reference evidence="1 2" key="1">
    <citation type="submission" date="2024-05" db="EMBL/GenBank/DDBJ databases">
        <title>Haplotype-resolved chromosome-level genome assembly of Huyou (Citrus changshanensis).</title>
        <authorList>
            <person name="Miao C."/>
            <person name="Chen W."/>
            <person name="Wu Y."/>
            <person name="Wang L."/>
            <person name="Zhao S."/>
            <person name="Grierson D."/>
            <person name="Xu C."/>
            <person name="Chen K."/>
        </authorList>
    </citation>
    <scope>NUCLEOTIDE SEQUENCE [LARGE SCALE GENOMIC DNA]</scope>
    <source>
        <strain evidence="1">01-14</strain>
        <tissue evidence="1">Leaf</tissue>
    </source>
</reference>
<sequence length="91" mass="10507">MGEKTSMTKMLKKTHINAGFNCKPLYSFGTFSVFTMWNQISYIRLYKLRWKAESARVGPQSLKMRAIIIQQGLNTALEEDEDSKVQKGKEE</sequence>
<proteinExistence type="predicted"/>
<dbReference type="AlphaFoldDB" id="A0AAP0LK59"/>
<dbReference type="EMBL" id="JBCGBO010000025">
    <property type="protein sequence ID" value="KAK9176827.1"/>
    <property type="molecule type" value="Genomic_DNA"/>
</dbReference>
<evidence type="ECO:0000313" key="2">
    <source>
        <dbReference type="Proteomes" id="UP001428341"/>
    </source>
</evidence>
<protein>
    <submittedName>
        <fullName evidence="1">Uncharacterized protein</fullName>
    </submittedName>
</protein>
<organism evidence="1 2">
    <name type="scientific">Citrus x changshan-huyou</name>
    <dbReference type="NCBI Taxonomy" id="2935761"/>
    <lineage>
        <taxon>Eukaryota</taxon>
        <taxon>Viridiplantae</taxon>
        <taxon>Streptophyta</taxon>
        <taxon>Embryophyta</taxon>
        <taxon>Tracheophyta</taxon>
        <taxon>Spermatophyta</taxon>
        <taxon>Magnoliopsida</taxon>
        <taxon>eudicotyledons</taxon>
        <taxon>Gunneridae</taxon>
        <taxon>Pentapetalae</taxon>
        <taxon>rosids</taxon>
        <taxon>malvids</taxon>
        <taxon>Sapindales</taxon>
        <taxon>Rutaceae</taxon>
        <taxon>Aurantioideae</taxon>
        <taxon>Citrus</taxon>
    </lineage>
</organism>
<comment type="caution">
    <text evidence="1">The sequence shown here is derived from an EMBL/GenBank/DDBJ whole genome shotgun (WGS) entry which is preliminary data.</text>
</comment>
<name>A0AAP0LK59_9ROSI</name>
<evidence type="ECO:0000313" key="1">
    <source>
        <dbReference type="EMBL" id="KAK9176827.1"/>
    </source>
</evidence>
<dbReference type="Proteomes" id="UP001428341">
    <property type="component" value="Unassembled WGS sequence"/>
</dbReference>
<keyword evidence="2" id="KW-1185">Reference proteome</keyword>
<gene>
    <name evidence="1" type="ORF">WN944_028846</name>
</gene>